<comment type="caution">
    <text evidence="1">The sequence shown here is derived from an EMBL/GenBank/DDBJ whole genome shotgun (WGS) entry which is preliminary data.</text>
</comment>
<gene>
    <name evidence="1" type="ORF">AJ78_05986</name>
</gene>
<organism evidence="1 2">
    <name type="scientific">Emergomyces pasteurianus Ep9510</name>
    <dbReference type="NCBI Taxonomy" id="1447872"/>
    <lineage>
        <taxon>Eukaryota</taxon>
        <taxon>Fungi</taxon>
        <taxon>Dikarya</taxon>
        <taxon>Ascomycota</taxon>
        <taxon>Pezizomycotina</taxon>
        <taxon>Eurotiomycetes</taxon>
        <taxon>Eurotiomycetidae</taxon>
        <taxon>Onygenales</taxon>
        <taxon>Ajellomycetaceae</taxon>
        <taxon>Emergomyces</taxon>
    </lineage>
</organism>
<keyword evidence="2" id="KW-1185">Reference proteome</keyword>
<name>A0A1J9PC70_9EURO</name>
<evidence type="ECO:0000313" key="1">
    <source>
        <dbReference type="EMBL" id="OJD13570.1"/>
    </source>
</evidence>
<dbReference type="OrthoDB" id="10379888at2759"/>
<dbReference type="AlphaFoldDB" id="A0A1J9PC70"/>
<protein>
    <submittedName>
        <fullName evidence="1">Uncharacterized protein</fullName>
    </submittedName>
</protein>
<reference evidence="1 2" key="1">
    <citation type="submission" date="2015-07" db="EMBL/GenBank/DDBJ databases">
        <title>Emmonsia species relationships and genome sequence.</title>
        <authorList>
            <consortium name="The Broad Institute Genomics Platform"/>
            <person name="Cuomo C.A."/>
            <person name="Munoz J.F."/>
            <person name="Imamovic A."/>
            <person name="Priest M.E."/>
            <person name="Young S."/>
            <person name="Clay O.K."/>
            <person name="McEwen J.G."/>
        </authorList>
    </citation>
    <scope>NUCLEOTIDE SEQUENCE [LARGE SCALE GENOMIC DNA]</scope>
    <source>
        <strain evidence="1 2">UAMH 9510</strain>
    </source>
</reference>
<sequence>MVNAIIFSSSETLAEEKTEENILIQFGSGFSCIVTREVVYSSDLSTSCTSTACNYYTPHQRLRIDSVKVVNSLLSIMNDLQFVRDLFDQDF</sequence>
<accession>A0A1J9PC70</accession>
<proteinExistence type="predicted"/>
<dbReference type="VEuPathDB" id="FungiDB:AJ78_05986"/>
<evidence type="ECO:0000313" key="2">
    <source>
        <dbReference type="Proteomes" id="UP000182235"/>
    </source>
</evidence>
<dbReference type="Proteomes" id="UP000182235">
    <property type="component" value="Unassembled WGS sequence"/>
</dbReference>
<dbReference type="EMBL" id="LGRN01000288">
    <property type="protein sequence ID" value="OJD13570.1"/>
    <property type="molecule type" value="Genomic_DNA"/>
</dbReference>